<name>A0ABT2D4S8_9BURK</name>
<feature type="domain" description="Peptidase M13 C-terminal" evidence="9">
    <location>
        <begin position="481"/>
        <end position="682"/>
    </location>
</feature>
<proteinExistence type="inferred from homology"/>
<evidence type="ECO:0000256" key="5">
    <source>
        <dbReference type="ARBA" id="ARBA00022801"/>
    </source>
</evidence>
<keyword evidence="6" id="KW-0862">Zinc</keyword>
<feature type="chain" id="PRO_5046038005" evidence="8">
    <location>
        <begin position="21"/>
        <end position="685"/>
    </location>
</feature>
<dbReference type="SUPFAM" id="SSF55486">
    <property type="entry name" value="Metalloproteases ('zincins'), catalytic domain"/>
    <property type="match status" value="1"/>
</dbReference>
<dbReference type="Pfam" id="PF05649">
    <property type="entry name" value="Peptidase_M13_N"/>
    <property type="match status" value="1"/>
</dbReference>
<evidence type="ECO:0000313" key="12">
    <source>
        <dbReference type="Proteomes" id="UP001204621"/>
    </source>
</evidence>
<dbReference type="InterPro" id="IPR018497">
    <property type="entry name" value="Peptidase_M13_C"/>
</dbReference>
<accession>A0ABT2D4S8</accession>
<keyword evidence="8" id="KW-0732">Signal</keyword>
<dbReference type="PANTHER" id="PTHR11733:SF167">
    <property type="entry name" value="FI17812P1-RELATED"/>
    <property type="match status" value="1"/>
</dbReference>
<feature type="domain" description="Peptidase M13 N-terminal" evidence="10">
    <location>
        <begin position="51"/>
        <end position="429"/>
    </location>
</feature>
<keyword evidence="3" id="KW-0645">Protease</keyword>
<dbReference type="Pfam" id="PF01431">
    <property type="entry name" value="Peptidase_M13"/>
    <property type="match status" value="1"/>
</dbReference>
<comment type="caution">
    <text evidence="11">The sequence shown here is derived from an EMBL/GenBank/DDBJ whole genome shotgun (WGS) entry which is preliminary data.</text>
</comment>
<comment type="cofactor">
    <cofactor evidence="1">
        <name>Zn(2+)</name>
        <dbReference type="ChEBI" id="CHEBI:29105"/>
    </cofactor>
</comment>
<gene>
    <name evidence="11" type="ORF">NX778_23510</name>
</gene>
<dbReference type="InterPro" id="IPR000718">
    <property type="entry name" value="Peptidase_M13"/>
</dbReference>
<evidence type="ECO:0000259" key="10">
    <source>
        <dbReference type="Pfam" id="PF05649"/>
    </source>
</evidence>
<evidence type="ECO:0000256" key="2">
    <source>
        <dbReference type="ARBA" id="ARBA00007357"/>
    </source>
</evidence>
<dbReference type="Gene3D" id="1.10.1380.10">
    <property type="entry name" value="Neutral endopeptidase , domain2"/>
    <property type="match status" value="1"/>
</dbReference>
<keyword evidence="12" id="KW-1185">Reference proteome</keyword>
<feature type="signal peptide" evidence="8">
    <location>
        <begin position="1"/>
        <end position="20"/>
    </location>
</feature>
<evidence type="ECO:0000313" key="11">
    <source>
        <dbReference type="EMBL" id="MCS0661045.1"/>
    </source>
</evidence>
<evidence type="ECO:0000256" key="3">
    <source>
        <dbReference type="ARBA" id="ARBA00022670"/>
    </source>
</evidence>
<keyword evidence="5" id="KW-0378">Hydrolase</keyword>
<dbReference type="PRINTS" id="PR00786">
    <property type="entry name" value="NEPRILYSIN"/>
</dbReference>
<sequence>MKRTLCSIAIAGLFMVPAWAAEPAADTAVASVAATQRAGVDVAAFDTAVRPQDDFFRYTQGKWLHDVEIPADRSSWGAFNIASDKVEQQIRTLIEQAAHDKGAKAGSEAQKMGDFYNSYIDQKQRDALGIKPLKGQLDAIAALRDKKDLAKLFARMSSTGAGAPISLSVGQDAKNSTSYLTEIRQGGLGMPDRDYYLSQDARLADTRAKYQAHIEKMLALAGHQDAAGEAARILALETEIARVQWSRVENRDPVKTYNKTPVAQLKKLMPGFDWNGYLKASGVAKATEVDVNQPSYLANLDAVIDRTPLTDWKSYFEFRLVSSYAPYLSQPFVDESFAFRGAVLSGTKVNRALEQLAIAEINRDLGFVVGKAYVTAHFPAERKQEVEAMVANFKLAFHERIDTLDWMSTETKQAAHAKLDKIKVKIGYPDKWRDYSKLVVKPGDLVGNVARSREFARQENVEKLGKPVDRNEWHMTPQTVNAYYSPSMNEVVFPAARLQYPLYDTDAEPAINYGAVGISIGHEMSHAFDDQGSQYDGDGNLRNWWTAEDREKFAARGKLLAAQYSGYSPVAGYHVNGELTLGENIADNAGAIIASRAYQISLKGKPAPVIDGFTAEQRIFMGLAQARRGKARDAALIAQVKSDPHSPSEYRVNGALVNHPGFYEAFGVKQGDKMYLPPEQRVIFW</sequence>
<dbReference type="CDD" id="cd08662">
    <property type="entry name" value="M13"/>
    <property type="match status" value="1"/>
</dbReference>
<keyword evidence="7" id="KW-0482">Metalloprotease</keyword>
<dbReference type="PROSITE" id="PS51885">
    <property type="entry name" value="NEPRILYSIN"/>
    <property type="match status" value="1"/>
</dbReference>
<evidence type="ECO:0000256" key="4">
    <source>
        <dbReference type="ARBA" id="ARBA00022723"/>
    </source>
</evidence>
<dbReference type="EMBL" id="JANUGU010000012">
    <property type="protein sequence ID" value="MCS0661045.1"/>
    <property type="molecule type" value="Genomic_DNA"/>
</dbReference>
<dbReference type="InterPro" id="IPR042089">
    <property type="entry name" value="Peptidase_M13_dom_2"/>
</dbReference>
<dbReference type="Gene3D" id="3.40.390.10">
    <property type="entry name" value="Collagenase (Catalytic Domain)"/>
    <property type="match status" value="1"/>
</dbReference>
<comment type="similarity">
    <text evidence="2">Belongs to the peptidase M13 family.</text>
</comment>
<evidence type="ECO:0000256" key="7">
    <source>
        <dbReference type="ARBA" id="ARBA00023049"/>
    </source>
</evidence>
<dbReference type="InterPro" id="IPR024079">
    <property type="entry name" value="MetalloPept_cat_dom_sf"/>
</dbReference>
<protein>
    <submittedName>
        <fullName evidence="11">M13 family metallopeptidase</fullName>
    </submittedName>
</protein>
<keyword evidence="4" id="KW-0479">Metal-binding</keyword>
<organism evidence="11 12">
    <name type="scientific">Massilia terrae</name>
    <dbReference type="NCBI Taxonomy" id="1811224"/>
    <lineage>
        <taxon>Bacteria</taxon>
        <taxon>Pseudomonadati</taxon>
        <taxon>Pseudomonadota</taxon>
        <taxon>Betaproteobacteria</taxon>
        <taxon>Burkholderiales</taxon>
        <taxon>Oxalobacteraceae</taxon>
        <taxon>Telluria group</taxon>
        <taxon>Massilia</taxon>
    </lineage>
</organism>
<dbReference type="PANTHER" id="PTHR11733">
    <property type="entry name" value="ZINC METALLOPROTEASE FAMILY M13 NEPRILYSIN-RELATED"/>
    <property type="match status" value="1"/>
</dbReference>
<reference evidence="11 12" key="1">
    <citation type="submission" date="2022-08" db="EMBL/GenBank/DDBJ databases">
        <title>Reclassification of Massilia species as members of the genera Telluria, Duganella, Pseudoduganella, Mokoshia gen. nov. and Zemynaea gen. nov. using orthogonal and non-orthogonal genome-based approaches.</title>
        <authorList>
            <person name="Bowman J.P."/>
        </authorList>
    </citation>
    <scope>NUCLEOTIDE SEQUENCE [LARGE SCALE GENOMIC DNA]</scope>
    <source>
        <strain evidence="11 12">JCM 31606</strain>
    </source>
</reference>
<dbReference type="RefSeq" id="WP_258814243.1">
    <property type="nucleotide sequence ID" value="NZ_JANUGU010000012.1"/>
</dbReference>
<evidence type="ECO:0000259" key="9">
    <source>
        <dbReference type="Pfam" id="PF01431"/>
    </source>
</evidence>
<dbReference type="Proteomes" id="UP001204621">
    <property type="component" value="Unassembled WGS sequence"/>
</dbReference>
<dbReference type="InterPro" id="IPR008753">
    <property type="entry name" value="Peptidase_M13_N"/>
</dbReference>
<evidence type="ECO:0000256" key="8">
    <source>
        <dbReference type="SAM" id="SignalP"/>
    </source>
</evidence>
<evidence type="ECO:0000256" key="1">
    <source>
        <dbReference type="ARBA" id="ARBA00001947"/>
    </source>
</evidence>
<evidence type="ECO:0000256" key="6">
    <source>
        <dbReference type="ARBA" id="ARBA00022833"/>
    </source>
</evidence>